<protein>
    <recommendedName>
        <fullName evidence="4">Desiccation-related protein PCC13-62-like protein</fullName>
    </recommendedName>
</protein>
<sequence length="310" mass="33675">MASRSCFSAFGLLLIAFQFITVMGANLPSNKCGANVAATDQDLVNFALNLEYLEAEFYLFGALGKGLDNIEPSFAQGGPPPVGGQVANLDPKTRRLIEEFAYQEIGHIRAIVKAEGGFPRPLLNISKEVFATIVNQALNTTLSPPFNPYANPLNYILASYIIPYVGLVGYVGTIPNLVRRDSRALVASLLGVEGGQDAVFRTLLYERAHETVHPYRFTVAEFTNRISEFRNRLAMCGLKDEGLMVPLQLGAENRTTSNILSADANSLSYSRTPSQILGIIYGTGDESKPGGFYPNGGNGRIAKSFLSRRP</sequence>
<dbReference type="Proteomes" id="UP000187203">
    <property type="component" value="Unassembled WGS sequence"/>
</dbReference>
<comment type="caution">
    <text evidence="2">The sequence shown here is derived from an EMBL/GenBank/DDBJ whole genome shotgun (WGS) entry which is preliminary data.</text>
</comment>
<accession>A0A1R3IH35</accession>
<dbReference type="EMBL" id="AWUE01018188">
    <property type="protein sequence ID" value="OMO81899.1"/>
    <property type="molecule type" value="Genomic_DNA"/>
</dbReference>
<dbReference type="InterPro" id="IPR052965">
    <property type="entry name" value="Pigment-catalase-like"/>
</dbReference>
<gene>
    <name evidence="2" type="ORF">COLO4_23380</name>
</gene>
<evidence type="ECO:0000313" key="3">
    <source>
        <dbReference type="Proteomes" id="UP000187203"/>
    </source>
</evidence>
<organism evidence="2 3">
    <name type="scientific">Corchorus olitorius</name>
    <dbReference type="NCBI Taxonomy" id="93759"/>
    <lineage>
        <taxon>Eukaryota</taxon>
        <taxon>Viridiplantae</taxon>
        <taxon>Streptophyta</taxon>
        <taxon>Embryophyta</taxon>
        <taxon>Tracheophyta</taxon>
        <taxon>Spermatophyta</taxon>
        <taxon>Magnoliopsida</taxon>
        <taxon>eudicotyledons</taxon>
        <taxon>Gunneridae</taxon>
        <taxon>Pentapetalae</taxon>
        <taxon>rosids</taxon>
        <taxon>malvids</taxon>
        <taxon>Malvales</taxon>
        <taxon>Malvaceae</taxon>
        <taxon>Grewioideae</taxon>
        <taxon>Apeibeae</taxon>
        <taxon>Corchorus</taxon>
    </lineage>
</organism>
<dbReference type="OrthoDB" id="1001765at2759"/>
<dbReference type="Pfam" id="PF13668">
    <property type="entry name" value="Ferritin_2"/>
    <property type="match status" value="1"/>
</dbReference>
<dbReference type="PANTHER" id="PTHR31694">
    <property type="entry name" value="DESICCATION-LIKE PROTEIN"/>
    <property type="match status" value="1"/>
</dbReference>
<evidence type="ECO:0000313" key="2">
    <source>
        <dbReference type="EMBL" id="OMO81899.1"/>
    </source>
</evidence>
<keyword evidence="3" id="KW-1185">Reference proteome</keyword>
<keyword evidence="1" id="KW-0732">Signal</keyword>
<evidence type="ECO:0008006" key="4">
    <source>
        <dbReference type="Google" id="ProtNLM"/>
    </source>
</evidence>
<dbReference type="PANTHER" id="PTHR31694:SF17">
    <property type="entry name" value="DESICCATION-RELATED PROTEIN PCC13-62-LIKE"/>
    <property type="match status" value="1"/>
</dbReference>
<feature type="chain" id="PRO_5013272211" description="Desiccation-related protein PCC13-62-like protein" evidence="1">
    <location>
        <begin position="25"/>
        <end position="310"/>
    </location>
</feature>
<name>A0A1R3IH35_9ROSI</name>
<reference evidence="3" key="1">
    <citation type="submission" date="2013-09" db="EMBL/GenBank/DDBJ databases">
        <title>Corchorus olitorius genome sequencing.</title>
        <authorList>
            <person name="Alam M."/>
            <person name="Haque M.S."/>
            <person name="Islam M.S."/>
            <person name="Emdad E.M."/>
            <person name="Islam M.M."/>
            <person name="Ahmed B."/>
            <person name="Halim A."/>
            <person name="Hossen Q.M.M."/>
            <person name="Hossain M.Z."/>
            <person name="Ahmed R."/>
            <person name="Khan M.M."/>
            <person name="Islam R."/>
            <person name="Rashid M.M."/>
            <person name="Khan S.A."/>
            <person name="Rahman M.S."/>
            <person name="Alam M."/>
            <person name="Yahiya A.S."/>
            <person name="Khan M.S."/>
            <person name="Azam M.S."/>
            <person name="Haque T."/>
            <person name="Lashkar M.Z.H."/>
            <person name="Akhand A.I."/>
            <person name="Morshed G."/>
            <person name="Roy S."/>
            <person name="Uddin K.S."/>
            <person name="Rabeya T."/>
            <person name="Hossain A.S."/>
            <person name="Chowdhury A."/>
            <person name="Snigdha A.R."/>
            <person name="Mortoza M.S."/>
            <person name="Matin S.A."/>
            <person name="Hoque S.M.E."/>
            <person name="Islam M.K."/>
            <person name="Roy D.K."/>
            <person name="Haider R."/>
            <person name="Moosa M.M."/>
            <person name="Elias S.M."/>
            <person name="Hasan A.M."/>
            <person name="Jahan S."/>
            <person name="Shafiuddin M."/>
            <person name="Mahmood N."/>
            <person name="Shommy N.S."/>
        </authorList>
    </citation>
    <scope>NUCLEOTIDE SEQUENCE [LARGE SCALE GENOMIC DNA]</scope>
    <source>
        <strain evidence="3">cv. O-4</strain>
    </source>
</reference>
<dbReference type="AlphaFoldDB" id="A0A1R3IH35"/>
<feature type="signal peptide" evidence="1">
    <location>
        <begin position="1"/>
        <end position="24"/>
    </location>
</feature>
<evidence type="ECO:0000256" key="1">
    <source>
        <dbReference type="SAM" id="SignalP"/>
    </source>
</evidence>
<proteinExistence type="predicted"/>